<feature type="repeat" description="TPR" evidence="9">
    <location>
        <begin position="229"/>
        <end position="262"/>
    </location>
</feature>
<dbReference type="Pfam" id="PF13424">
    <property type="entry name" value="TPR_12"/>
    <property type="match status" value="1"/>
</dbReference>
<keyword evidence="6" id="KW-0418">Kinase</keyword>
<sequence length="589" mass="68737">MKMKFNFYLSFLIQLAYCQMFFAQSSAIREIDSINNRPFNKKIENLFDSEKVFKNNLAKAQANNYQIGIAESYENLGLIYYYQGKYELSHKYNVLAIKSFQSQKKWNKVAKVYGEFGYQMKRRNLPEAIGYMQKGIKLAERLKNDSELKILYDNYGVLKEMKLEYDSAFYFYNKSLKIKEIQKDSIGIPYSLNKIGLLHLTEKRFNEAKRNFDKAYKIRLNIDDKIGIAESLNFFGTYYYEIKDLDKSIQYFKKAIGYSKKHKYTYLTQDNLQRISDAYELNNNYKAALDNFKKYVVYKDSLAGIEIRIKQAELDTKFITEEKERQILLQRAQLAEKNMYIIIVLALLLISVLLGYFIYNKQKLKNIQLQKENQLRDALLKIETQNKLQEQRLQISRDLHDNIGAQLTFIISSIDNLKYALRNQNPKVDEKLTNISSFTKETIIELRDTIWAMNKEEITVEDLETRISNFIENAKISLSGIRFNFISNLKATELTPFYSRDGMNIYRIIQESVNNAIKHAKASKIEVSIQKINNQIIVTIEDNGNGFSVLETEKGNGLNSVHKRAAELNAKINLVSNENGTTIKIYLNA</sequence>
<dbReference type="KEGG" id="fse:DI487_10490"/>
<keyword evidence="11" id="KW-0732">Signal</keyword>
<organism evidence="13 14">
    <name type="scientific">Flavobacterium sediminis</name>
    <dbReference type="NCBI Taxonomy" id="2201181"/>
    <lineage>
        <taxon>Bacteria</taxon>
        <taxon>Pseudomonadati</taxon>
        <taxon>Bacteroidota</taxon>
        <taxon>Flavobacteriia</taxon>
        <taxon>Flavobacteriales</taxon>
        <taxon>Flavobacteriaceae</taxon>
        <taxon>Flavobacterium</taxon>
    </lineage>
</organism>
<feature type="signal peptide" evidence="11">
    <location>
        <begin position="1"/>
        <end position="23"/>
    </location>
</feature>
<dbReference type="InterPro" id="IPR011990">
    <property type="entry name" value="TPR-like_helical_dom_sf"/>
</dbReference>
<dbReference type="GO" id="GO:0046983">
    <property type="term" value="F:protein dimerization activity"/>
    <property type="evidence" value="ECO:0007669"/>
    <property type="project" value="InterPro"/>
</dbReference>
<evidence type="ECO:0000256" key="2">
    <source>
        <dbReference type="ARBA" id="ARBA00012438"/>
    </source>
</evidence>
<dbReference type="Gene3D" id="1.25.40.10">
    <property type="entry name" value="Tetratricopeptide repeat domain"/>
    <property type="match status" value="1"/>
</dbReference>
<dbReference type="AlphaFoldDB" id="A0A2U8QVP7"/>
<evidence type="ECO:0000256" key="3">
    <source>
        <dbReference type="ARBA" id="ARBA00022553"/>
    </source>
</evidence>
<dbReference type="SMART" id="SM00387">
    <property type="entry name" value="HATPase_c"/>
    <property type="match status" value="1"/>
</dbReference>
<keyword evidence="5" id="KW-0547">Nucleotide-binding</keyword>
<keyword evidence="8" id="KW-0902">Two-component regulatory system</keyword>
<keyword evidence="3" id="KW-0597">Phosphoprotein</keyword>
<evidence type="ECO:0000256" key="6">
    <source>
        <dbReference type="ARBA" id="ARBA00022777"/>
    </source>
</evidence>
<dbReference type="GO" id="GO:0016020">
    <property type="term" value="C:membrane"/>
    <property type="evidence" value="ECO:0007669"/>
    <property type="project" value="InterPro"/>
</dbReference>
<keyword evidence="10" id="KW-0472">Membrane</keyword>
<comment type="catalytic activity">
    <reaction evidence="1">
        <text>ATP + protein L-histidine = ADP + protein N-phospho-L-histidine.</text>
        <dbReference type="EC" id="2.7.13.3"/>
    </reaction>
</comment>
<protein>
    <recommendedName>
        <fullName evidence="2">histidine kinase</fullName>
        <ecNumber evidence="2">2.7.13.3</ecNumber>
    </recommendedName>
</protein>
<evidence type="ECO:0000256" key="10">
    <source>
        <dbReference type="SAM" id="Phobius"/>
    </source>
</evidence>
<dbReference type="PANTHER" id="PTHR24421">
    <property type="entry name" value="NITRATE/NITRITE SENSOR PROTEIN NARX-RELATED"/>
    <property type="match status" value="1"/>
</dbReference>
<dbReference type="SMART" id="SM00028">
    <property type="entry name" value="TPR"/>
    <property type="match status" value="3"/>
</dbReference>
<dbReference type="CDD" id="cd16917">
    <property type="entry name" value="HATPase_UhpB-NarQ-NarX-like"/>
    <property type="match status" value="1"/>
</dbReference>
<dbReference type="InterPro" id="IPR003594">
    <property type="entry name" value="HATPase_dom"/>
</dbReference>
<dbReference type="Pfam" id="PF07730">
    <property type="entry name" value="HisKA_3"/>
    <property type="match status" value="1"/>
</dbReference>
<dbReference type="InterPro" id="IPR036890">
    <property type="entry name" value="HATPase_C_sf"/>
</dbReference>
<evidence type="ECO:0000256" key="5">
    <source>
        <dbReference type="ARBA" id="ARBA00022741"/>
    </source>
</evidence>
<evidence type="ECO:0000259" key="12">
    <source>
        <dbReference type="PROSITE" id="PS50109"/>
    </source>
</evidence>
<dbReference type="PROSITE" id="PS50109">
    <property type="entry name" value="HIS_KIN"/>
    <property type="match status" value="1"/>
</dbReference>
<dbReference type="SUPFAM" id="SSF48452">
    <property type="entry name" value="TPR-like"/>
    <property type="match status" value="2"/>
</dbReference>
<dbReference type="GO" id="GO:0000155">
    <property type="term" value="F:phosphorelay sensor kinase activity"/>
    <property type="evidence" value="ECO:0007669"/>
    <property type="project" value="InterPro"/>
</dbReference>
<accession>A0A2U8QVP7</accession>
<dbReference type="InterPro" id="IPR005467">
    <property type="entry name" value="His_kinase_dom"/>
</dbReference>
<name>A0A2U8QVP7_9FLAO</name>
<dbReference type="Gene3D" id="3.30.565.10">
    <property type="entry name" value="Histidine kinase-like ATPase, C-terminal domain"/>
    <property type="match status" value="1"/>
</dbReference>
<gene>
    <name evidence="13" type="ORF">DI487_10490</name>
</gene>
<evidence type="ECO:0000256" key="9">
    <source>
        <dbReference type="PROSITE-ProRule" id="PRU00339"/>
    </source>
</evidence>
<keyword evidence="10" id="KW-1133">Transmembrane helix</keyword>
<proteinExistence type="predicted"/>
<keyword evidence="4" id="KW-0808">Transferase</keyword>
<dbReference type="Proteomes" id="UP000245429">
    <property type="component" value="Chromosome"/>
</dbReference>
<dbReference type="SUPFAM" id="SSF55874">
    <property type="entry name" value="ATPase domain of HSP90 chaperone/DNA topoisomerase II/histidine kinase"/>
    <property type="match status" value="1"/>
</dbReference>
<dbReference type="PROSITE" id="PS50005">
    <property type="entry name" value="TPR"/>
    <property type="match status" value="1"/>
</dbReference>
<dbReference type="InterPro" id="IPR011712">
    <property type="entry name" value="Sig_transdc_His_kin_sub3_dim/P"/>
</dbReference>
<evidence type="ECO:0000256" key="7">
    <source>
        <dbReference type="ARBA" id="ARBA00022840"/>
    </source>
</evidence>
<evidence type="ECO:0000256" key="8">
    <source>
        <dbReference type="ARBA" id="ARBA00023012"/>
    </source>
</evidence>
<dbReference type="OrthoDB" id="9778366at2"/>
<evidence type="ECO:0000313" key="13">
    <source>
        <dbReference type="EMBL" id="AWM14238.1"/>
    </source>
</evidence>
<feature type="transmembrane region" description="Helical" evidence="10">
    <location>
        <begin position="339"/>
        <end position="359"/>
    </location>
</feature>
<dbReference type="Gene3D" id="1.20.5.1930">
    <property type="match status" value="1"/>
</dbReference>
<evidence type="ECO:0000256" key="11">
    <source>
        <dbReference type="SAM" id="SignalP"/>
    </source>
</evidence>
<keyword evidence="7" id="KW-0067">ATP-binding</keyword>
<dbReference type="EC" id="2.7.13.3" evidence="2"/>
<dbReference type="InterPro" id="IPR019734">
    <property type="entry name" value="TPR_rpt"/>
</dbReference>
<evidence type="ECO:0000313" key="14">
    <source>
        <dbReference type="Proteomes" id="UP000245429"/>
    </source>
</evidence>
<evidence type="ECO:0000256" key="4">
    <source>
        <dbReference type="ARBA" id="ARBA00022679"/>
    </source>
</evidence>
<dbReference type="GO" id="GO:0005524">
    <property type="term" value="F:ATP binding"/>
    <property type="evidence" value="ECO:0007669"/>
    <property type="project" value="UniProtKB-KW"/>
</dbReference>
<dbReference type="EMBL" id="CP029463">
    <property type="protein sequence ID" value="AWM14238.1"/>
    <property type="molecule type" value="Genomic_DNA"/>
</dbReference>
<dbReference type="PANTHER" id="PTHR24421:SF10">
    <property type="entry name" value="NITRATE_NITRITE SENSOR PROTEIN NARQ"/>
    <property type="match status" value="1"/>
</dbReference>
<feature type="chain" id="PRO_5016113342" description="histidine kinase" evidence="11">
    <location>
        <begin position="24"/>
        <end position="589"/>
    </location>
</feature>
<keyword evidence="14" id="KW-1185">Reference proteome</keyword>
<dbReference type="InterPro" id="IPR050482">
    <property type="entry name" value="Sensor_HK_TwoCompSys"/>
</dbReference>
<dbReference type="Pfam" id="PF02518">
    <property type="entry name" value="HATPase_c"/>
    <property type="match status" value="1"/>
</dbReference>
<keyword evidence="9" id="KW-0802">TPR repeat</keyword>
<feature type="domain" description="Histidine kinase" evidence="12">
    <location>
        <begin position="501"/>
        <end position="589"/>
    </location>
</feature>
<reference evidence="13 14" key="1">
    <citation type="submission" date="2018-05" db="EMBL/GenBank/DDBJ databases">
        <title>Flavobacterium sp. MEBiC07310.</title>
        <authorList>
            <person name="Baek K."/>
        </authorList>
    </citation>
    <scope>NUCLEOTIDE SEQUENCE [LARGE SCALE GENOMIC DNA]</scope>
    <source>
        <strain evidence="13 14">MEBiC07310</strain>
    </source>
</reference>
<evidence type="ECO:0000256" key="1">
    <source>
        <dbReference type="ARBA" id="ARBA00000085"/>
    </source>
</evidence>
<keyword evidence="10" id="KW-0812">Transmembrane</keyword>